<dbReference type="RefSeq" id="WP_074961181.1">
    <property type="nucleotide sequence ID" value="NZ_FOKQ01000013.1"/>
</dbReference>
<sequence>MKTKFKSQRKGAVLATVTVVSVMMVVIIAAATQLVSHTSTRTNKEYRKKQAYYVASSCVRAFVAQTTGFSHEAGNSDEEIIAMINQLQDIARSGEEIKVQIDKLDHNEATDVGESQPRWNNAECYIKIEPFNKNGGGTANYNNLKVIATATYLGQKKKVVAYLTCETLHYNQFTPKALEIIGTDGGIKNHFENLQVYGATGATSQASHDENVLYKFNHNRNRLYGNTDINGSMAVQNNNVFGSNPYYLAGVDDSKGCAVNVSRSMIFSANTPSFVPDHSKDLFNTDLNPQSTMWNYNYLNVLEGLVFTSNGASVGVNDTNSVDTYTSMLYLGPEPGVEIKTAIARKHPSDTDVDYVSFWDTKEGVKDDYGFGQGAGNIFHGNIFTYNYDGKFFNGDMMVYANDTVISGDIYLSGDLYITASEGQFKAHSIILLPGKHVYKCQRTYNADGSVAATTATPVNDSIFGIPIREDNWLNLPRAQRPKCSLLDETPYYYYPEHLMCCEEGNVSTIWSQYKSMYTADENGKMWKLDTDVVKNVTHNDFKNTEGIVYEEDGGSFKPDYIVTEDCYIDKLNNDKILIDVDASGQKNLVVVLKDGGSLTNNNLILIKNSTSGDDEDAKFVYFVSDSGYGTATDDYGKSGVVSKYDPNSFKTPRPKFSFSGAHNVIMDLKAFLHSDVYDGGETAKGNGQSLNPTKDKDRDGYLLSSNNIIMLFTEGSELFCDESNTILHASIYMPEATYRTSNKGRGLKVEPYYHDNQMQSVAIIGNLVCHHYQVDKGNDNAIVYNSVSPYSMLAYVKGFGDEHASEAFVLRKYDAS</sequence>
<dbReference type="OrthoDB" id="1815631at2"/>
<dbReference type="Proteomes" id="UP000182192">
    <property type="component" value="Unassembled WGS sequence"/>
</dbReference>
<feature type="transmembrane region" description="Helical" evidence="1">
    <location>
        <begin position="12"/>
        <end position="35"/>
    </location>
</feature>
<accession>A0A1I1JIB2</accession>
<name>A0A1I1JIB2_RUMAL</name>
<dbReference type="AlphaFoldDB" id="A0A1I1JIB2"/>
<dbReference type="EMBL" id="FOKQ01000013">
    <property type="protein sequence ID" value="SFC45683.1"/>
    <property type="molecule type" value="Genomic_DNA"/>
</dbReference>
<evidence type="ECO:0000313" key="2">
    <source>
        <dbReference type="EMBL" id="SFC45683.1"/>
    </source>
</evidence>
<keyword evidence="1" id="KW-1133">Transmembrane helix</keyword>
<proteinExistence type="predicted"/>
<evidence type="ECO:0000256" key="1">
    <source>
        <dbReference type="SAM" id="Phobius"/>
    </source>
</evidence>
<organism evidence="2 3">
    <name type="scientific">Ruminococcus albus</name>
    <dbReference type="NCBI Taxonomy" id="1264"/>
    <lineage>
        <taxon>Bacteria</taxon>
        <taxon>Bacillati</taxon>
        <taxon>Bacillota</taxon>
        <taxon>Clostridia</taxon>
        <taxon>Eubacteriales</taxon>
        <taxon>Oscillospiraceae</taxon>
        <taxon>Ruminococcus</taxon>
    </lineage>
</organism>
<keyword evidence="1" id="KW-0472">Membrane</keyword>
<gene>
    <name evidence="2" type="ORF">SAMN02910406_01741</name>
</gene>
<reference evidence="2 3" key="1">
    <citation type="submission" date="2016-10" db="EMBL/GenBank/DDBJ databases">
        <authorList>
            <person name="de Groot N.N."/>
        </authorList>
    </citation>
    <scope>NUCLEOTIDE SEQUENCE [LARGE SCALE GENOMIC DNA]</scope>
    <source>
        <strain evidence="2 3">AR67</strain>
    </source>
</reference>
<protein>
    <submittedName>
        <fullName evidence="2">Uncharacterized protein</fullName>
    </submittedName>
</protein>
<keyword evidence="1" id="KW-0812">Transmembrane</keyword>
<evidence type="ECO:0000313" key="3">
    <source>
        <dbReference type="Proteomes" id="UP000182192"/>
    </source>
</evidence>